<dbReference type="SUPFAM" id="SSF75169">
    <property type="entry name" value="DsrEFH-like"/>
    <property type="match status" value="1"/>
</dbReference>
<proteinExistence type="predicted"/>
<dbReference type="AlphaFoldDB" id="A0A1V0N1L2"/>
<evidence type="ECO:0000313" key="1">
    <source>
        <dbReference type="EMBL" id="ARD84042.1"/>
    </source>
</evidence>
<keyword evidence="2" id="KW-1185">Reference proteome</keyword>
<sequence>MYNVIVCGNDYSIMKTILKQIGNLKNSMPDANIEVVFNRSAVKALLKGDEFMPKIKEIIDSGVKINACKNTLKEMKLSEDDVDKGSGIGIVTAAVEEIVRKQAEGYFYLQL</sequence>
<dbReference type="InterPro" id="IPR003787">
    <property type="entry name" value="Sulphur_relay_DsrE/F-like"/>
</dbReference>
<protein>
    <submittedName>
        <fullName evidence="1">Uncharacterized protein</fullName>
    </submittedName>
</protein>
<dbReference type="InterPro" id="IPR027396">
    <property type="entry name" value="DsrEFH-like"/>
</dbReference>
<accession>A0A1V0N1L2</accession>
<dbReference type="Gene3D" id="3.40.1260.10">
    <property type="entry name" value="DsrEFH-like"/>
    <property type="match status" value="1"/>
</dbReference>
<organism evidence="1 2">
    <name type="scientific">Ferroplasma acidiphilum</name>
    <dbReference type="NCBI Taxonomy" id="74969"/>
    <lineage>
        <taxon>Archaea</taxon>
        <taxon>Methanobacteriati</taxon>
        <taxon>Thermoplasmatota</taxon>
        <taxon>Thermoplasmata</taxon>
        <taxon>Thermoplasmatales</taxon>
        <taxon>Ferroplasmaceae</taxon>
        <taxon>Ferroplasma</taxon>
    </lineage>
</organism>
<name>A0A1V0N1L2_9ARCH</name>
<dbReference type="RefSeq" id="WP_081141346.1">
    <property type="nucleotide sequence ID" value="NZ_CP015363.1"/>
</dbReference>
<reference evidence="1 2" key="1">
    <citation type="submission" date="2011-10" db="EMBL/GenBank/DDBJ databases">
        <title>Metabolic and evolutionary patterns in the extreme acidophile Ferroplasma acidiphilum.</title>
        <authorList>
            <person name="Golyshina O.V."/>
            <person name="Kozyavkin S.A."/>
            <person name="Tatusov R.L."/>
            <person name="Slesarev A.I."/>
            <person name="Golyshin P.N."/>
        </authorList>
    </citation>
    <scope>NUCLEOTIDE SEQUENCE [LARGE SCALE GENOMIC DNA]</scope>
    <source>
        <strain evidence="2">Y</strain>
    </source>
</reference>
<dbReference type="Pfam" id="PF02635">
    <property type="entry name" value="DsrE"/>
    <property type="match status" value="1"/>
</dbReference>
<dbReference type="PANTHER" id="PTHR37691">
    <property type="entry name" value="BLR3518 PROTEIN"/>
    <property type="match status" value="1"/>
</dbReference>
<dbReference type="GeneID" id="31675622"/>
<dbReference type="OrthoDB" id="57062at2157"/>
<dbReference type="Proteomes" id="UP000192050">
    <property type="component" value="Chromosome"/>
</dbReference>
<dbReference type="PANTHER" id="PTHR37691:SF1">
    <property type="entry name" value="BLR3518 PROTEIN"/>
    <property type="match status" value="1"/>
</dbReference>
<dbReference type="STRING" id="74969.FAD_0110"/>
<evidence type="ECO:0000313" key="2">
    <source>
        <dbReference type="Proteomes" id="UP000192050"/>
    </source>
</evidence>
<gene>
    <name evidence="1" type="ORF">FAD_0110</name>
</gene>
<dbReference type="EMBL" id="CP015363">
    <property type="protein sequence ID" value="ARD84042.1"/>
    <property type="molecule type" value="Genomic_DNA"/>
</dbReference>
<dbReference type="KEGG" id="fai:FAD_0110"/>